<keyword evidence="3" id="KW-1185">Reference proteome</keyword>
<dbReference type="GeneTree" id="ENSGT00910000147842"/>
<dbReference type="AlphaFoldDB" id="A0A8C8UGV4"/>
<evidence type="ECO:0000256" key="1">
    <source>
        <dbReference type="SAM" id="Phobius"/>
    </source>
</evidence>
<name>A0A8C8UGV4_PERMB</name>
<keyword evidence="1" id="KW-0472">Membrane</keyword>
<dbReference type="Ensembl" id="ENSPEMT00000039003.1">
    <property type="protein sequence ID" value="ENSPEMP00000032634.1"/>
    <property type="gene ID" value="ENSPEMG00000028050.1"/>
</dbReference>
<evidence type="ECO:0000313" key="3">
    <source>
        <dbReference type="Proteomes" id="UP000694547"/>
    </source>
</evidence>
<dbReference type="Proteomes" id="UP000694547">
    <property type="component" value="Chromosome 4"/>
</dbReference>
<protein>
    <submittedName>
        <fullName evidence="2">Uncharacterized protein</fullName>
    </submittedName>
</protein>
<accession>A0A8C8UGV4</accession>
<evidence type="ECO:0000313" key="2">
    <source>
        <dbReference type="Ensembl" id="ENSPEMP00000032634.1"/>
    </source>
</evidence>
<reference evidence="2 3" key="1">
    <citation type="submission" date="2018-10" db="EMBL/GenBank/DDBJ databases">
        <title>Improved assembly of the deer mouse Peromyscus maniculatus genome.</title>
        <authorList>
            <person name="Lassance J.-M."/>
            <person name="Hoekstra H.E."/>
        </authorList>
    </citation>
    <scope>NUCLEOTIDE SEQUENCE [LARGE SCALE GENOMIC DNA]</scope>
</reference>
<dbReference type="PROSITE" id="PS51257">
    <property type="entry name" value="PROKAR_LIPOPROTEIN"/>
    <property type="match status" value="1"/>
</dbReference>
<keyword evidence="1" id="KW-0812">Transmembrane</keyword>
<organism evidence="2 3">
    <name type="scientific">Peromyscus maniculatus bairdii</name>
    <name type="common">Prairie deer mouse</name>
    <dbReference type="NCBI Taxonomy" id="230844"/>
    <lineage>
        <taxon>Eukaryota</taxon>
        <taxon>Metazoa</taxon>
        <taxon>Chordata</taxon>
        <taxon>Craniata</taxon>
        <taxon>Vertebrata</taxon>
        <taxon>Euteleostomi</taxon>
        <taxon>Mammalia</taxon>
        <taxon>Eutheria</taxon>
        <taxon>Euarchontoglires</taxon>
        <taxon>Glires</taxon>
        <taxon>Rodentia</taxon>
        <taxon>Myomorpha</taxon>
        <taxon>Muroidea</taxon>
        <taxon>Cricetidae</taxon>
        <taxon>Neotominae</taxon>
        <taxon>Peromyscus</taxon>
    </lineage>
</organism>
<proteinExistence type="predicted"/>
<reference evidence="2" key="2">
    <citation type="submission" date="2025-08" db="UniProtKB">
        <authorList>
            <consortium name="Ensembl"/>
        </authorList>
    </citation>
    <scope>IDENTIFICATION</scope>
</reference>
<feature type="transmembrane region" description="Helical" evidence="1">
    <location>
        <begin position="20"/>
        <end position="38"/>
    </location>
</feature>
<sequence length="82" mass="9305">MHTKCNLMLPAARSLNDPCFWLALCMSSGCLGMFHCYLRPVTLQHKNLSNVTMHSCLEFIICQVQVRGPKESIHVSLLLKMN</sequence>
<keyword evidence="1" id="KW-1133">Transmembrane helix</keyword>
<reference evidence="2" key="3">
    <citation type="submission" date="2025-09" db="UniProtKB">
        <authorList>
            <consortium name="Ensembl"/>
        </authorList>
    </citation>
    <scope>IDENTIFICATION</scope>
</reference>